<dbReference type="AlphaFoldDB" id="U9TT16"/>
<organism evidence="2">
    <name type="scientific">Rhizophagus irregularis (strain DAOM 181602 / DAOM 197198 / MUCL 43194)</name>
    <name type="common">Arbuscular mycorrhizal fungus</name>
    <name type="synonym">Glomus intraradices</name>
    <dbReference type="NCBI Taxonomy" id="747089"/>
    <lineage>
        <taxon>Eukaryota</taxon>
        <taxon>Fungi</taxon>
        <taxon>Fungi incertae sedis</taxon>
        <taxon>Mucoromycota</taxon>
        <taxon>Glomeromycotina</taxon>
        <taxon>Glomeromycetes</taxon>
        <taxon>Glomerales</taxon>
        <taxon>Glomeraceae</taxon>
        <taxon>Rhizophagus</taxon>
    </lineage>
</organism>
<dbReference type="HOGENOM" id="CLU_825289_0_0_1"/>
<dbReference type="VEuPathDB" id="FungiDB:RhiirFUN_025706"/>
<accession>U9TT16</accession>
<gene>
    <name evidence="2" type="ORF">GLOINDRAFT_96920</name>
</gene>
<protein>
    <submittedName>
        <fullName evidence="2">Uncharacterized protein</fullName>
    </submittedName>
</protein>
<evidence type="ECO:0000313" key="2">
    <source>
        <dbReference type="EMBL" id="ESA11260.1"/>
    </source>
</evidence>
<feature type="region of interest" description="Disordered" evidence="1">
    <location>
        <begin position="205"/>
        <end position="234"/>
    </location>
</feature>
<reference evidence="2" key="1">
    <citation type="submission" date="2013-07" db="EMBL/GenBank/DDBJ databases">
        <title>The genome of an arbuscular mycorrhizal fungus provides insights into the evolution of the oldest plant symbiosis.</title>
        <authorList>
            <consortium name="DOE Joint Genome Institute"/>
            <person name="Tisserant E."/>
            <person name="Malbreil M."/>
            <person name="Kuo A."/>
            <person name="Kohler A."/>
            <person name="Symeonidi A."/>
            <person name="Balestrini R."/>
            <person name="Charron P."/>
            <person name="Duensing N."/>
            <person name="Frei-dit-Frey N."/>
            <person name="Gianinazzi-Pearson V."/>
            <person name="Gilbert B."/>
            <person name="Handa Y."/>
            <person name="Hijri M."/>
            <person name="Kaul R."/>
            <person name="Kawaguchi M."/>
            <person name="Krajinski F."/>
            <person name="Lammers P."/>
            <person name="Lapierre D."/>
            <person name="Masclaux F.G."/>
            <person name="Murat C."/>
            <person name="Morin E."/>
            <person name="Ndikumana S."/>
            <person name="Pagni M."/>
            <person name="Petitpierre D."/>
            <person name="Requena N."/>
            <person name="Rosikiewicz P."/>
            <person name="Riley R."/>
            <person name="Saito K."/>
            <person name="San Clemente H."/>
            <person name="Shapiro H."/>
            <person name="van Tuinen D."/>
            <person name="Becard G."/>
            <person name="Bonfante P."/>
            <person name="Paszkowski U."/>
            <person name="Shachar-Hill Y."/>
            <person name="Young J.P."/>
            <person name="Sanders I.R."/>
            <person name="Henrissat B."/>
            <person name="Rensing S.A."/>
            <person name="Grigoriev I.V."/>
            <person name="Corradi N."/>
            <person name="Roux C."/>
            <person name="Martin F."/>
        </authorList>
    </citation>
    <scope>NUCLEOTIDE SEQUENCE</scope>
    <source>
        <strain evidence="2">DAOM 197198</strain>
    </source>
</reference>
<dbReference type="EMBL" id="KI286205">
    <property type="protein sequence ID" value="ESA11260.1"/>
    <property type="molecule type" value="Genomic_DNA"/>
</dbReference>
<feature type="compositionally biased region" description="Polar residues" evidence="1">
    <location>
        <begin position="222"/>
        <end position="233"/>
    </location>
</feature>
<sequence length="337" mass="39148">RIHEERDSFLQATKKFGLGIDLSYHNWSYKRTALWLFERFSVCDNQKKCDKITLTCDLLITLKDCSLLVITQVVQTIKSPYFTIFYLDQYSITLTYSTKDDQDALFLFVKMIETGNIYHNILYCQIKNKNNVYLMTKVAEMDGDLEQKVFIPFIPDGLIMLLIQVLLIYIRQTQIAYDLNNLRKYITNTPDIKYTDTIHKLNNQLKSDSESSEDKLEEDNITSDTNESDTNSAGLIGGVNREELCSILAFLGITKQNGHQQYYNKQEEYFENLYQAADLSANNTLREVCDYLQNKGQDLLEVSFDCTWSHVQASGEFIFNGELEGSCEFFLNYLFLH</sequence>
<name>U9TT16_RHIID</name>
<proteinExistence type="predicted"/>
<evidence type="ECO:0000256" key="1">
    <source>
        <dbReference type="SAM" id="MobiDB-lite"/>
    </source>
</evidence>
<feature type="non-terminal residue" evidence="2">
    <location>
        <position position="1"/>
    </location>
</feature>